<dbReference type="SMART" id="SM00267">
    <property type="entry name" value="GGDEF"/>
    <property type="match status" value="1"/>
</dbReference>
<evidence type="ECO:0000256" key="1">
    <source>
        <dbReference type="SAM" id="MobiDB-lite"/>
    </source>
</evidence>
<dbReference type="PROSITE" id="PS50887">
    <property type="entry name" value="GGDEF"/>
    <property type="match status" value="1"/>
</dbReference>
<feature type="transmembrane region" description="Helical" evidence="2">
    <location>
        <begin position="97"/>
        <end position="113"/>
    </location>
</feature>
<dbReference type="EMBL" id="QLMG01000006">
    <property type="protein sequence ID" value="RAK20239.1"/>
    <property type="molecule type" value="Genomic_DNA"/>
</dbReference>
<evidence type="ECO:0000256" key="2">
    <source>
        <dbReference type="SAM" id="Phobius"/>
    </source>
</evidence>
<organism evidence="4 5">
    <name type="scientific">Salipiger aestuarii</name>
    <dbReference type="NCBI Taxonomy" id="568098"/>
    <lineage>
        <taxon>Bacteria</taxon>
        <taxon>Pseudomonadati</taxon>
        <taxon>Pseudomonadota</taxon>
        <taxon>Alphaproteobacteria</taxon>
        <taxon>Rhodobacterales</taxon>
        <taxon>Roseobacteraceae</taxon>
        <taxon>Salipiger</taxon>
    </lineage>
</organism>
<evidence type="ECO:0000259" key="3">
    <source>
        <dbReference type="PROSITE" id="PS50887"/>
    </source>
</evidence>
<evidence type="ECO:0000313" key="5">
    <source>
        <dbReference type="Proteomes" id="UP000249165"/>
    </source>
</evidence>
<protein>
    <submittedName>
        <fullName evidence="4">GGDEF domain-containing protein</fullName>
    </submittedName>
</protein>
<dbReference type="Pfam" id="PF00990">
    <property type="entry name" value="GGDEF"/>
    <property type="match status" value="1"/>
</dbReference>
<keyword evidence="2" id="KW-0472">Membrane</keyword>
<keyword evidence="2" id="KW-0812">Transmembrane</keyword>
<dbReference type="InterPro" id="IPR043128">
    <property type="entry name" value="Rev_trsase/Diguanyl_cyclase"/>
</dbReference>
<feature type="transmembrane region" description="Helical" evidence="2">
    <location>
        <begin position="246"/>
        <end position="268"/>
    </location>
</feature>
<dbReference type="InterPro" id="IPR029787">
    <property type="entry name" value="Nucleotide_cyclase"/>
</dbReference>
<sequence length="459" mass="48607">MPEQKRRFVSVANLRAGDSGVVTPVSLRALMWMRQGCLGIVVLICLMAIEGHVYSVPAFYSLSGDAVLSLPTITATALCCAALLLQRALRGVSRCEAALWGMVIVICGVVPVMQLLGNSIGEGEMGLNTGLSFVCLGTGQILFARMQTLPFVLTMGSMVLPFIGIVGYLFGRTELFGAMSLQTGFVLVALGIASAARYARRPVLRGLLAGSEVGEAARLAVMGWIAWILLGAALNWTAPADLQDSAVFIFVAVSGLGGLAVVLLLAMIAENRRELRNRDAVALGALMERDPVTGLPYSGLGKLYLRCHARVGPVGMMMIGVDNWDWIVREGGRENAELILRRMSTVIGRAAGRRDMVLRYDDRRFLVLSHGTVGAALARKADRLCGLVNQSGATGTWMSEYSASVGTAVGRAGEFALEPAVSMALAAVRNAERAKTGGPDMSYAKDSAGFPDVAHPGSG</sequence>
<dbReference type="SUPFAM" id="SSF55073">
    <property type="entry name" value="Nucleotide cyclase"/>
    <property type="match status" value="1"/>
</dbReference>
<feature type="transmembrane region" description="Helical" evidence="2">
    <location>
        <begin position="125"/>
        <end position="144"/>
    </location>
</feature>
<dbReference type="Proteomes" id="UP000249165">
    <property type="component" value="Unassembled WGS sequence"/>
</dbReference>
<feature type="transmembrane region" description="Helical" evidence="2">
    <location>
        <begin position="176"/>
        <end position="196"/>
    </location>
</feature>
<proteinExistence type="predicted"/>
<feature type="transmembrane region" description="Helical" evidence="2">
    <location>
        <begin position="151"/>
        <end position="170"/>
    </location>
</feature>
<feature type="transmembrane region" description="Helical" evidence="2">
    <location>
        <begin position="66"/>
        <end position="85"/>
    </location>
</feature>
<name>A0A327YQ63_9RHOB</name>
<accession>A0A327YQ63</accession>
<feature type="transmembrane region" description="Helical" evidence="2">
    <location>
        <begin position="216"/>
        <end position="234"/>
    </location>
</feature>
<dbReference type="Gene3D" id="3.30.70.270">
    <property type="match status" value="1"/>
</dbReference>
<dbReference type="AlphaFoldDB" id="A0A327YQ63"/>
<gene>
    <name evidence="4" type="ORF">ATI53_100616</name>
</gene>
<keyword evidence="5" id="KW-1185">Reference proteome</keyword>
<dbReference type="InterPro" id="IPR000160">
    <property type="entry name" value="GGDEF_dom"/>
</dbReference>
<feature type="domain" description="GGDEF" evidence="3">
    <location>
        <begin position="312"/>
        <end position="446"/>
    </location>
</feature>
<comment type="caution">
    <text evidence="4">The sequence shown here is derived from an EMBL/GenBank/DDBJ whole genome shotgun (WGS) entry which is preliminary data.</text>
</comment>
<keyword evidence="2" id="KW-1133">Transmembrane helix</keyword>
<feature type="region of interest" description="Disordered" evidence="1">
    <location>
        <begin position="435"/>
        <end position="459"/>
    </location>
</feature>
<evidence type="ECO:0000313" key="4">
    <source>
        <dbReference type="EMBL" id="RAK20239.1"/>
    </source>
</evidence>
<reference evidence="4 5" key="1">
    <citation type="submission" date="2018-06" db="EMBL/GenBank/DDBJ databases">
        <title>Genomic Encyclopedia of Archaeal and Bacterial Type Strains, Phase II (KMG-II): from individual species to whole genera.</title>
        <authorList>
            <person name="Goeker M."/>
        </authorList>
    </citation>
    <scope>NUCLEOTIDE SEQUENCE [LARGE SCALE GENOMIC DNA]</scope>
    <source>
        <strain evidence="4 5">DSM 22011</strain>
    </source>
</reference>
<feature type="transmembrane region" description="Helical" evidence="2">
    <location>
        <begin position="37"/>
        <end position="60"/>
    </location>
</feature>